<dbReference type="InterPro" id="IPR032675">
    <property type="entry name" value="LRR_dom_sf"/>
</dbReference>
<protein>
    <submittedName>
        <fullName evidence="1">Uncharacterized protein</fullName>
    </submittedName>
</protein>
<keyword evidence="2" id="KW-1185">Reference proteome</keyword>
<evidence type="ECO:0000313" key="2">
    <source>
        <dbReference type="Proteomes" id="UP001054945"/>
    </source>
</evidence>
<name>A0AAV4NGP2_CAEEX</name>
<reference evidence="1 2" key="1">
    <citation type="submission" date="2021-06" db="EMBL/GenBank/DDBJ databases">
        <title>Caerostris extrusa draft genome.</title>
        <authorList>
            <person name="Kono N."/>
            <person name="Arakawa K."/>
        </authorList>
    </citation>
    <scope>NUCLEOTIDE SEQUENCE [LARGE SCALE GENOMIC DNA]</scope>
</reference>
<dbReference type="Proteomes" id="UP001054945">
    <property type="component" value="Unassembled WGS sequence"/>
</dbReference>
<dbReference type="EMBL" id="BPLR01003338">
    <property type="protein sequence ID" value="GIX83524.1"/>
    <property type="molecule type" value="Genomic_DNA"/>
</dbReference>
<gene>
    <name evidence="1" type="primary">AVEN_47083_1</name>
    <name evidence="1" type="ORF">CEXT_682521</name>
</gene>
<evidence type="ECO:0000313" key="1">
    <source>
        <dbReference type="EMBL" id="GIX83524.1"/>
    </source>
</evidence>
<proteinExistence type="predicted"/>
<comment type="caution">
    <text evidence="1">The sequence shown here is derived from an EMBL/GenBank/DDBJ whole genome shotgun (WGS) entry which is preliminary data.</text>
</comment>
<sequence length="520" mass="59940">MIKVCFPLRDIAMSTKHFNSTTFIQKFKIQLMCEQLPRSILWDLFQGSLHNYSEKKIEPQNFCGGFVNSSLTSLTLYDINFKENLHLILEILVAMKSDLISLELVDLCNFSENEEQVSECLGRLLQNCPNLINLHCCLPFDIRVLRNCKYLTYLKLCFCPKQPWHHFLEIKDGYLQPLNYLKTFSVCAYSVSGFGIRGIGYTWMSSYPNHLMELRKVLMQCPLLTAIGCSEQRKNNIMYVHNHVSSNSLKEVPPSFHPRTCVWRQFLEDSGNDSDDFEEHLKPVPLQMTVSTYSEVKKLHLDITEEISLSSLMKLNNLTHLCISCTLESEYFHNYILPALMSVGHKLQHLCLTPVHDISINFLRKYCPNLNSFFSFCQLKVDMNEPIENFENLEYLLLELLLPNQNEQSLEVLLSKCINLKVLTLCNRHGRVLTDEFLDRLLKCNSFSKLTKASFGKCLLSKIGLKKFLTHAKNLQSIIISSPKIRKSVLKPLIQEINPKVTVNVGKRISGRTGIDFSFI</sequence>
<organism evidence="1 2">
    <name type="scientific">Caerostris extrusa</name>
    <name type="common">Bark spider</name>
    <name type="synonym">Caerostris bankana</name>
    <dbReference type="NCBI Taxonomy" id="172846"/>
    <lineage>
        <taxon>Eukaryota</taxon>
        <taxon>Metazoa</taxon>
        <taxon>Ecdysozoa</taxon>
        <taxon>Arthropoda</taxon>
        <taxon>Chelicerata</taxon>
        <taxon>Arachnida</taxon>
        <taxon>Araneae</taxon>
        <taxon>Araneomorphae</taxon>
        <taxon>Entelegynae</taxon>
        <taxon>Araneoidea</taxon>
        <taxon>Araneidae</taxon>
        <taxon>Caerostris</taxon>
    </lineage>
</organism>
<accession>A0AAV4NGP2</accession>
<dbReference type="AlphaFoldDB" id="A0AAV4NGP2"/>
<dbReference type="Gene3D" id="3.80.10.10">
    <property type="entry name" value="Ribonuclease Inhibitor"/>
    <property type="match status" value="1"/>
</dbReference>
<dbReference type="SUPFAM" id="SSF52058">
    <property type="entry name" value="L domain-like"/>
    <property type="match status" value="1"/>
</dbReference>